<dbReference type="GO" id="GO:0009279">
    <property type="term" value="C:cell outer membrane"/>
    <property type="evidence" value="ECO:0007669"/>
    <property type="project" value="UniProtKB-SubCell"/>
</dbReference>
<dbReference type="EMBL" id="FIZY01000011">
    <property type="protein sequence ID" value="CZF80674.1"/>
    <property type="molecule type" value="Genomic_DNA"/>
</dbReference>
<feature type="signal peptide" evidence="5">
    <location>
        <begin position="1"/>
        <end position="23"/>
    </location>
</feature>
<reference evidence="8" key="1">
    <citation type="submission" date="2016-02" db="EMBL/GenBank/DDBJ databases">
        <authorList>
            <person name="Rodrigo-Torres Lidia"/>
            <person name="Arahal R.David."/>
        </authorList>
    </citation>
    <scope>NUCLEOTIDE SEQUENCE [LARGE SCALE GENOMIC DNA]</scope>
    <source>
        <strain evidence="8">CECT 8713</strain>
    </source>
</reference>
<evidence type="ECO:0000313" key="7">
    <source>
        <dbReference type="EMBL" id="CZF80674.1"/>
    </source>
</evidence>
<dbReference type="CDD" id="cd07185">
    <property type="entry name" value="OmpA_C-like"/>
    <property type="match status" value="1"/>
</dbReference>
<dbReference type="InterPro" id="IPR006664">
    <property type="entry name" value="OMP_bac"/>
</dbReference>
<proteinExistence type="predicted"/>
<evidence type="ECO:0000256" key="4">
    <source>
        <dbReference type="PROSITE-ProRule" id="PRU00473"/>
    </source>
</evidence>
<dbReference type="InterPro" id="IPR006665">
    <property type="entry name" value="OmpA-like"/>
</dbReference>
<dbReference type="PRINTS" id="PR01021">
    <property type="entry name" value="OMPADOMAIN"/>
</dbReference>
<dbReference type="InterPro" id="IPR050330">
    <property type="entry name" value="Bact_OuterMem_StrucFunc"/>
</dbReference>
<dbReference type="SUPFAM" id="SSF103088">
    <property type="entry name" value="OmpA-like"/>
    <property type="match status" value="1"/>
</dbReference>
<evidence type="ECO:0000313" key="8">
    <source>
        <dbReference type="Proteomes" id="UP000073601"/>
    </source>
</evidence>
<keyword evidence="3" id="KW-0998">Cell outer membrane</keyword>
<comment type="subcellular location">
    <subcellularLocation>
        <location evidence="1">Cell outer membrane</location>
    </subcellularLocation>
</comment>
<dbReference type="Proteomes" id="UP000073601">
    <property type="component" value="Unassembled WGS sequence"/>
</dbReference>
<dbReference type="OrthoDB" id="9792521at2"/>
<dbReference type="PROSITE" id="PS51123">
    <property type="entry name" value="OMPA_2"/>
    <property type="match status" value="1"/>
</dbReference>
<organism evidence="7 8">
    <name type="scientific">Grimontia marina</name>
    <dbReference type="NCBI Taxonomy" id="646534"/>
    <lineage>
        <taxon>Bacteria</taxon>
        <taxon>Pseudomonadati</taxon>
        <taxon>Pseudomonadota</taxon>
        <taxon>Gammaproteobacteria</taxon>
        <taxon>Vibrionales</taxon>
        <taxon>Vibrionaceae</taxon>
        <taxon>Grimontia</taxon>
    </lineage>
</organism>
<feature type="chain" id="PRO_5007281967" evidence="5">
    <location>
        <begin position="24"/>
        <end position="224"/>
    </location>
</feature>
<keyword evidence="8" id="KW-1185">Reference proteome</keyword>
<feature type="domain" description="OmpA-like" evidence="6">
    <location>
        <begin position="101"/>
        <end position="217"/>
    </location>
</feature>
<gene>
    <name evidence="7" type="primary">yiaD_1</name>
    <name evidence="7" type="ORF">GMA8713_01548</name>
</gene>
<keyword evidence="2 4" id="KW-0472">Membrane</keyword>
<dbReference type="PANTHER" id="PTHR30329">
    <property type="entry name" value="STATOR ELEMENT OF FLAGELLAR MOTOR COMPLEX"/>
    <property type="match status" value="1"/>
</dbReference>
<dbReference type="Pfam" id="PF00691">
    <property type="entry name" value="OmpA"/>
    <property type="match status" value="1"/>
</dbReference>
<protein>
    <submittedName>
        <fullName evidence="7">Putative lipoprotein YiaD</fullName>
    </submittedName>
</protein>
<evidence type="ECO:0000256" key="3">
    <source>
        <dbReference type="ARBA" id="ARBA00023237"/>
    </source>
</evidence>
<keyword evidence="5" id="KW-0732">Signal</keyword>
<dbReference type="RefSeq" id="WP_062707459.1">
    <property type="nucleotide sequence ID" value="NZ_CAWRCI010000011.1"/>
</dbReference>
<evidence type="ECO:0000256" key="2">
    <source>
        <dbReference type="ARBA" id="ARBA00023136"/>
    </source>
</evidence>
<dbReference type="InterPro" id="IPR036737">
    <property type="entry name" value="OmpA-like_sf"/>
</dbReference>
<accession>A0A128F2P2</accession>
<name>A0A128F2P2_9GAMM</name>
<dbReference type="AlphaFoldDB" id="A0A128F2P2"/>
<evidence type="ECO:0000256" key="5">
    <source>
        <dbReference type="SAM" id="SignalP"/>
    </source>
</evidence>
<keyword evidence="7" id="KW-0449">Lipoprotein</keyword>
<sequence>MKATFTLPALIIVLNTVAMPTLASNVSATAFEDICADKQTEVRFKIDVGQSTDVFFHKAHYLQLERQDNSFPTTPIFIGALMNAGLNKECAELLLRETPSVEQGTSGLIAKVHFGFDKSSLTPTGKKILAGIVDSIKTSSTPLSITGHTDSVGSHAYNLTLGLKRAESVERYLVDAGSDKKLLKTVSAGETKPVKSNKNAAGRTENRRVELVALPLSDTEKATK</sequence>
<evidence type="ECO:0000256" key="1">
    <source>
        <dbReference type="ARBA" id="ARBA00004442"/>
    </source>
</evidence>
<dbReference type="Gene3D" id="3.30.1330.60">
    <property type="entry name" value="OmpA-like domain"/>
    <property type="match status" value="1"/>
</dbReference>
<dbReference type="PANTHER" id="PTHR30329:SF21">
    <property type="entry name" value="LIPOPROTEIN YIAD-RELATED"/>
    <property type="match status" value="1"/>
</dbReference>
<evidence type="ECO:0000259" key="6">
    <source>
        <dbReference type="PROSITE" id="PS51123"/>
    </source>
</evidence>